<organism evidence="3 4">
    <name type="scientific">Nitratireductor indicus C115</name>
    <dbReference type="NCBI Taxonomy" id="1231190"/>
    <lineage>
        <taxon>Bacteria</taxon>
        <taxon>Pseudomonadati</taxon>
        <taxon>Pseudomonadota</taxon>
        <taxon>Alphaproteobacteria</taxon>
        <taxon>Hyphomicrobiales</taxon>
        <taxon>Phyllobacteriaceae</taxon>
        <taxon>Nitratireductor</taxon>
    </lineage>
</organism>
<evidence type="ECO:0000313" key="3">
    <source>
        <dbReference type="EMBL" id="EKF42613.1"/>
    </source>
</evidence>
<protein>
    <submittedName>
        <fullName evidence="3">Enoyl-CoA hydratase/isomerase</fullName>
    </submittedName>
</protein>
<dbReference type="EMBL" id="AMSI01000006">
    <property type="protein sequence ID" value="EKF42613.1"/>
    <property type="molecule type" value="Genomic_DNA"/>
</dbReference>
<accession>K2N5E7</accession>
<dbReference type="FunFam" id="1.10.12.10:FF:000001">
    <property type="entry name" value="Probable enoyl-CoA hydratase, mitochondrial"/>
    <property type="match status" value="1"/>
</dbReference>
<keyword evidence="4" id="KW-1185">Reference proteome</keyword>
<dbReference type="SUPFAM" id="SSF52096">
    <property type="entry name" value="ClpP/crotonase"/>
    <property type="match status" value="1"/>
</dbReference>
<keyword evidence="3" id="KW-0413">Isomerase</keyword>
<sequence>MVSSMIHCAKHPSGYAELVIDRPQARNALCVALTDAMAQTLERLREDSETRVVLLRSEGDHFAAGADIREMLDMSAETARATDFAGCCVALGDFPKPVIGLVQGYALGGGCELVEMCDIVLAAENAVFSHPEISLGTMPGAGGTQRLPRLIGTAKAMDMLLSGHRMDAIEAERCGLVSRIVPPDRLLEEGREYASGLAALSGTVLNSIKKAVRASMEMPLKEGLKLERALFHQTLGLPDRQEGMRAFTERRKPLFNATR</sequence>
<dbReference type="PATRIC" id="fig|1231190.3.peg.2323"/>
<dbReference type="GO" id="GO:0016836">
    <property type="term" value="F:hydro-lyase activity"/>
    <property type="evidence" value="ECO:0007669"/>
    <property type="project" value="UniProtKB-ARBA"/>
</dbReference>
<keyword evidence="2" id="KW-0456">Lyase</keyword>
<dbReference type="GO" id="GO:0006635">
    <property type="term" value="P:fatty acid beta-oxidation"/>
    <property type="evidence" value="ECO:0007669"/>
    <property type="project" value="TreeGrafter"/>
</dbReference>
<dbReference type="CDD" id="cd06558">
    <property type="entry name" value="crotonase-like"/>
    <property type="match status" value="1"/>
</dbReference>
<name>K2N5E7_9HYPH</name>
<dbReference type="Gene3D" id="1.10.12.10">
    <property type="entry name" value="Lyase 2-enoyl-coa Hydratase, Chain A, domain 2"/>
    <property type="match status" value="1"/>
</dbReference>
<evidence type="ECO:0000256" key="2">
    <source>
        <dbReference type="ARBA" id="ARBA00023239"/>
    </source>
</evidence>
<comment type="caution">
    <text evidence="3">The sequence shown here is derived from an EMBL/GenBank/DDBJ whole genome shotgun (WGS) entry which is preliminary data.</text>
</comment>
<dbReference type="RefSeq" id="WP_009756616.1">
    <property type="nucleotide sequence ID" value="NZ_AMSI01000006.1"/>
</dbReference>
<evidence type="ECO:0000256" key="1">
    <source>
        <dbReference type="ARBA" id="ARBA00005254"/>
    </source>
</evidence>
<dbReference type="InterPro" id="IPR029045">
    <property type="entry name" value="ClpP/crotonase-like_dom_sf"/>
</dbReference>
<dbReference type="InterPro" id="IPR014748">
    <property type="entry name" value="Enoyl-CoA_hydra_C"/>
</dbReference>
<dbReference type="Pfam" id="PF00378">
    <property type="entry name" value="ECH_1"/>
    <property type="match status" value="1"/>
</dbReference>
<dbReference type="STRING" id="721133.SAMN05216176_106261"/>
<proteinExistence type="inferred from homology"/>
<evidence type="ECO:0000313" key="4">
    <source>
        <dbReference type="Proteomes" id="UP000007374"/>
    </source>
</evidence>
<dbReference type="InterPro" id="IPR001753">
    <property type="entry name" value="Enoyl-CoA_hydra/iso"/>
</dbReference>
<dbReference type="PANTHER" id="PTHR11941">
    <property type="entry name" value="ENOYL-COA HYDRATASE-RELATED"/>
    <property type="match status" value="1"/>
</dbReference>
<dbReference type="PANTHER" id="PTHR11941:SF54">
    <property type="entry name" value="ENOYL-COA HYDRATASE, MITOCHONDRIAL"/>
    <property type="match status" value="1"/>
</dbReference>
<dbReference type="AlphaFoldDB" id="K2N5E7"/>
<gene>
    <name evidence="3" type="ORF">NA8A_11138</name>
</gene>
<dbReference type="FunFam" id="3.90.226.10:FF:000009">
    <property type="entry name" value="Carnitinyl-CoA dehydratase"/>
    <property type="match status" value="1"/>
</dbReference>
<dbReference type="eggNOG" id="COG1024">
    <property type="taxonomic scope" value="Bacteria"/>
</dbReference>
<dbReference type="GO" id="GO:0016853">
    <property type="term" value="F:isomerase activity"/>
    <property type="evidence" value="ECO:0007669"/>
    <property type="project" value="UniProtKB-KW"/>
</dbReference>
<dbReference type="Gene3D" id="3.90.226.10">
    <property type="entry name" value="2-enoyl-CoA Hydratase, Chain A, domain 1"/>
    <property type="match status" value="1"/>
</dbReference>
<reference evidence="3 4" key="1">
    <citation type="journal article" date="2012" name="J. Bacteriol.">
        <title>Genome Sequence of Nitratireductor indicus Type Strain C115.</title>
        <authorList>
            <person name="Lai Q."/>
            <person name="Li G."/>
            <person name="Yu Z."/>
            <person name="Shao Z."/>
        </authorList>
    </citation>
    <scope>NUCLEOTIDE SEQUENCE [LARGE SCALE GENOMIC DNA]</scope>
    <source>
        <strain evidence="3 4">C115</strain>
    </source>
</reference>
<dbReference type="Proteomes" id="UP000007374">
    <property type="component" value="Unassembled WGS sequence"/>
</dbReference>
<comment type="similarity">
    <text evidence="1">Belongs to the enoyl-CoA hydratase/isomerase family.</text>
</comment>